<dbReference type="AlphaFoldDB" id="A0A0P4VSJ3"/>
<evidence type="ECO:0000313" key="12">
    <source>
        <dbReference type="EMBL" id="JAI56110.1"/>
    </source>
</evidence>
<evidence type="ECO:0000256" key="6">
    <source>
        <dbReference type="ARBA" id="ARBA00022801"/>
    </source>
</evidence>
<dbReference type="GO" id="GO:0005634">
    <property type="term" value="C:nucleus"/>
    <property type="evidence" value="ECO:0007669"/>
    <property type="project" value="TreeGrafter"/>
</dbReference>
<dbReference type="PANTHER" id="PTHR13312">
    <property type="entry name" value="HIV-INDUCED PROTEIN-7-LIKE PROTEASE"/>
    <property type="match status" value="1"/>
</dbReference>
<proteinExistence type="evidence at transcript level"/>
<name>A0A0P4VSJ3_9HEMI</name>
<dbReference type="GO" id="GO:0005829">
    <property type="term" value="C:cytosol"/>
    <property type="evidence" value="ECO:0007669"/>
    <property type="project" value="TreeGrafter"/>
</dbReference>
<dbReference type="GO" id="GO:0036503">
    <property type="term" value="P:ERAD pathway"/>
    <property type="evidence" value="ECO:0007669"/>
    <property type="project" value="TreeGrafter"/>
</dbReference>
<keyword evidence="4" id="KW-0863">Zinc-finger</keyword>
<reference evidence="12" key="1">
    <citation type="journal article" date="2016" name="PLoS Negl. Trop. Dis.">
        <title>A Deep Insight into the Sialome of Rhodnius neglectus, a Vector of Chagas Disease.</title>
        <authorList>
            <person name="Santiago P.B."/>
            <person name="Assumpcao T.C."/>
            <person name="Araujo C.N."/>
            <person name="Bastos I.M."/>
            <person name="Neves D."/>
            <person name="Silva I.G."/>
            <person name="Charneau S."/>
            <person name="Queiroz R.M."/>
            <person name="Raiol T."/>
            <person name="Oliveira J.V."/>
            <person name="Sousa M.V."/>
            <person name="Calvo E."/>
            <person name="Ribeiro J.M."/>
            <person name="Santana J.M."/>
        </authorList>
    </citation>
    <scope>NUCLEOTIDE SEQUENCE</scope>
    <source>
        <tissue evidence="12">Salivary glands</tissue>
    </source>
</reference>
<evidence type="ECO:0000259" key="11">
    <source>
        <dbReference type="PROSITE" id="PS50802"/>
    </source>
</evidence>
<dbReference type="InterPro" id="IPR000626">
    <property type="entry name" value="Ubiquitin-like_dom"/>
</dbReference>
<dbReference type="SUPFAM" id="SSF54001">
    <property type="entry name" value="Cysteine proteinases"/>
    <property type="match status" value="1"/>
</dbReference>
<dbReference type="InterPro" id="IPR038765">
    <property type="entry name" value="Papain-like_cys_pep_sf"/>
</dbReference>
<accession>A0A0P4VSJ3</accession>
<keyword evidence="3" id="KW-0479">Metal-binding</keyword>
<keyword evidence="9" id="KW-0963">Cytoplasm</keyword>
<comment type="subcellular location">
    <subcellularLocation>
        <location evidence="9">Cytoplasm</location>
    </subcellularLocation>
</comment>
<feature type="domain" description="Ubiquitin-like" evidence="10">
    <location>
        <begin position="4"/>
        <end position="77"/>
    </location>
</feature>
<evidence type="ECO:0000256" key="8">
    <source>
        <dbReference type="ARBA" id="ARBA00022833"/>
    </source>
</evidence>
<dbReference type="Gene3D" id="3.10.20.90">
    <property type="entry name" value="Phosphatidylinositol 3-kinase Catalytic Subunit, Chain A, domain 1"/>
    <property type="match status" value="1"/>
</dbReference>
<dbReference type="InterPro" id="IPR029071">
    <property type="entry name" value="Ubiquitin-like_domsf"/>
</dbReference>
<dbReference type="InterPro" id="IPR003323">
    <property type="entry name" value="OTU_dom"/>
</dbReference>
<keyword evidence="6 9" id="KW-0378">Hydrolase</keyword>
<dbReference type="Pfam" id="PF21403">
    <property type="entry name" value="OTU1_UBXL"/>
    <property type="match status" value="1"/>
</dbReference>
<dbReference type="GO" id="GO:0004843">
    <property type="term" value="F:cysteine-type deubiquitinase activity"/>
    <property type="evidence" value="ECO:0007669"/>
    <property type="project" value="UniProtKB-UniRule"/>
</dbReference>
<dbReference type="Gene3D" id="3.90.70.80">
    <property type="match status" value="1"/>
</dbReference>
<dbReference type="CDD" id="cd22745">
    <property type="entry name" value="OTU_OTU1"/>
    <property type="match status" value="1"/>
</dbReference>
<dbReference type="Pfam" id="PF02338">
    <property type="entry name" value="OTU"/>
    <property type="match status" value="1"/>
</dbReference>
<dbReference type="EMBL" id="GDKW01000485">
    <property type="protein sequence ID" value="JAI56110.1"/>
    <property type="molecule type" value="mRNA"/>
</dbReference>
<comment type="function">
    <text evidence="9">Hydrolase that can remove conjugated ubiquitin from proteins and may therefore play an important regulatory role at the level of protein turnover by preventing degradation.</text>
</comment>
<dbReference type="GO" id="GO:0008270">
    <property type="term" value="F:zinc ion binding"/>
    <property type="evidence" value="ECO:0007669"/>
    <property type="project" value="UniProtKB-KW"/>
</dbReference>
<evidence type="ECO:0000256" key="3">
    <source>
        <dbReference type="ARBA" id="ARBA00022723"/>
    </source>
</evidence>
<dbReference type="CDD" id="cd17059">
    <property type="entry name" value="Ubl_OTU1"/>
    <property type="match status" value="1"/>
</dbReference>
<dbReference type="GO" id="GO:0030968">
    <property type="term" value="P:endoplasmic reticulum unfolded protein response"/>
    <property type="evidence" value="ECO:0007669"/>
    <property type="project" value="TreeGrafter"/>
</dbReference>
<comment type="catalytic activity">
    <reaction evidence="1 9">
        <text>Thiol-dependent hydrolysis of ester, thioester, amide, peptide and isopeptide bonds formed by the C-terminal Gly of ubiquitin (a 76-residue protein attached to proteins as an intracellular targeting signal).</text>
        <dbReference type="EC" id="3.4.19.12"/>
    </reaction>
</comment>
<evidence type="ECO:0000256" key="4">
    <source>
        <dbReference type="ARBA" id="ARBA00022771"/>
    </source>
</evidence>
<dbReference type="PROSITE" id="PS50053">
    <property type="entry name" value="UBIQUITIN_2"/>
    <property type="match status" value="1"/>
</dbReference>
<feature type="domain" description="OTU" evidence="11">
    <location>
        <begin position="108"/>
        <end position="232"/>
    </location>
</feature>
<dbReference type="Pfam" id="PF24560">
    <property type="entry name" value="zf-C2H2_OTU1_C"/>
    <property type="match status" value="1"/>
</dbReference>
<sequence>MSTFILKVKTKTGQFVIDNLTPASTLIQLKQNVSPRVSIPVSNIVIMTGYPPKQLSDNNQNTTISEAGIKTGDTIIIQETKNTFPAPNYEQKLAKHHTDQQSIDSGILMRQIVPADNSCLFTSIGFVLGGKVDATCGTNMRQIIADELVNQEDAYCEAILGRPIAEYREWIKKPDSWGGAVELAVLSKYYGIEIAVVDTANSVINRFGEDQNYDYRMFLIYDGIHYDPLYRESLQADGQIQTLFLKSNEKVLFEAEELAKEAKSSKQFTDVNRFSLRCLVCRKELTGQSEAQEHAVSTGHTNFGEIAS</sequence>
<evidence type="ECO:0000256" key="1">
    <source>
        <dbReference type="ARBA" id="ARBA00000707"/>
    </source>
</evidence>
<evidence type="ECO:0000256" key="5">
    <source>
        <dbReference type="ARBA" id="ARBA00022786"/>
    </source>
</evidence>
<keyword evidence="2" id="KW-0645">Protease</keyword>
<evidence type="ECO:0000256" key="2">
    <source>
        <dbReference type="ARBA" id="ARBA00022670"/>
    </source>
</evidence>
<dbReference type="PANTHER" id="PTHR13312:SF0">
    <property type="entry name" value="UBIQUITIN THIOESTERASE OTU1"/>
    <property type="match status" value="1"/>
</dbReference>
<keyword evidence="5 9" id="KW-0833">Ubl conjugation pathway</keyword>
<organism evidence="12">
    <name type="scientific">Rhodnius neglectus</name>
    <dbReference type="NCBI Taxonomy" id="72488"/>
    <lineage>
        <taxon>Eukaryota</taxon>
        <taxon>Metazoa</taxon>
        <taxon>Ecdysozoa</taxon>
        <taxon>Arthropoda</taxon>
        <taxon>Hexapoda</taxon>
        <taxon>Insecta</taxon>
        <taxon>Pterygota</taxon>
        <taxon>Neoptera</taxon>
        <taxon>Paraneoptera</taxon>
        <taxon>Hemiptera</taxon>
        <taxon>Heteroptera</taxon>
        <taxon>Panheteroptera</taxon>
        <taxon>Cimicomorpha</taxon>
        <taxon>Reduviidae</taxon>
        <taxon>Triatominae</taxon>
        <taxon>Rhodnius</taxon>
    </lineage>
</organism>
<evidence type="ECO:0000259" key="10">
    <source>
        <dbReference type="PROSITE" id="PS50053"/>
    </source>
</evidence>
<dbReference type="GO" id="GO:0016579">
    <property type="term" value="P:protein deubiquitination"/>
    <property type="evidence" value="ECO:0007669"/>
    <property type="project" value="TreeGrafter"/>
</dbReference>
<dbReference type="EC" id="3.4.19.12" evidence="9"/>
<evidence type="ECO:0000256" key="9">
    <source>
        <dbReference type="RuleBase" id="RU367104"/>
    </source>
</evidence>
<keyword evidence="7 9" id="KW-0788">Thiol protease</keyword>
<keyword evidence="8" id="KW-0862">Zinc</keyword>
<protein>
    <recommendedName>
        <fullName evidence="9">Ubiquitin thioesterase OTU</fullName>
        <ecNumber evidence="9">3.4.19.12</ecNumber>
    </recommendedName>
</protein>
<dbReference type="PROSITE" id="PS50802">
    <property type="entry name" value="OTU"/>
    <property type="match status" value="1"/>
</dbReference>
<dbReference type="SUPFAM" id="SSF54236">
    <property type="entry name" value="Ubiquitin-like"/>
    <property type="match status" value="1"/>
</dbReference>
<dbReference type="InterPro" id="IPR048857">
    <property type="entry name" value="OTU1_Ubl"/>
</dbReference>
<evidence type="ECO:0000256" key="7">
    <source>
        <dbReference type="ARBA" id="ARBA00022807"/>
    </source>
</evidence>
<dbReference type="InterPro" id="IPR057766">
    <property type="entry name" value="Znf-C2H2_OTU1-like_C"/>
</dbReference>